<evidence type="ECO:0000256" key="1">
    <source>
        <dbReference type="ARBA" id="ARBA00009174"/>
    </source>
</evidence>
<evidence type="ECO:0000256" key="2">
    <source>
        <dbReference type="ARBA" id="ARBA00023239"/>
    </source>
</evidence>
<dbReference type="Pfam" id="PF07977">
    <property type="entry name" value="FabA"/>
    <property type="match status" value="1"/>
</dbReference>
<name>A0ABS4TGI3_9PSEU</name>
<dbReference type="RefSeq" id="WP_209639830.1">
    <property type="nucleotide sequence ID" value="NZ_JAGINW010000001.1"/>
</dbReference>
<dbReference type="SUPFAM" id="SSF54637">
    <property type="entry name" value="Thioesterase/thiol ester dehydrase-isomerase"/>
    <property type="match status" value="1"/>
</dbReference>
<keyword evidence="2 3" id="KW-0456">Lyase</keyword>
<keyword evidence="4" id="KW-1185">Reference proteome</keyword>
<dbReference type="InterPro" id="IPR029069">
    <property type="entry name" value="HotDog_dom_sf"/>
</dbReference>
<protein>
    <submittedName>
        <fullName evidence="3">3-hydroxyacyl-[acyl-carrier-protein] dehydratase</fullName>
        <ecNumber evidence="3">4.2.1.59</ecNumber>
    </submittedName>
</protein>
<accession>A0ABS4TGI3</accession>
<dbReference type="Proteomes" id="UP001519332">
    <property type="component" value="Unassembled WGS sequence"/>
</dbReference>
<evidence type="ECO:0000313" key="4">
    <source>
        <dbReference type="Proteomes" id="UP001519332"/>
    </source>
</evidence>
<comment type="similarity">
    <text evidence="1">Belongs to the thioester dehydratase family. FabZ subfamily.</text>
</comment>
<dbReference type="PANTHER" id="PTHR30272:SF1">
    <property type="entry name" value="3-HYDROXYACYL-[ACYL-CARRIER-PROTEIN] DEHYDRATASE"/>
    <property type="match status" value="1"/>
</dbReference>
<dbReference type="PANTHER" id="PTHR30272">
    <property type="entry name" value="3-HYDROXYACYL-[ACYL-CARRIER-PROTEIN] DEHYDRATASE"/>
    <property type="match status" value="1"/>
</dbReference>
<dbReference type="EMBL" id="JAGINW010000001">
    <property type="protein sequence ID" value="MBP2323436.1"/>
    <property type="molecule type" value="Genomic_DNA"/>
</dbReference>
<proteinExistence type="inferred from homology"/>
<reference evidence="3 4" key="1">
    <citation type="submission" date="2021-03" db="EMBL/GenBank/DDBJ databases">
        <title>Sequencing the genomes of 1000 actinobacteria strains.</title>
        <authorList>
            <person name="Klenk H.-P."/>
        </authorList>
    </citation>
    <scope>NUCLEOTIDE SEQUENCE [LARGE SCALE GENOMIC DNA]</scope>
    <source>
        <strain evidence="3 4">DSM 46670</strain>
    </source>
</reference>
<dbReference type="Gene3D" id="3.10.129.10">
    <property type="entry name" value="Hotdog Thioesterase"/>
    <property type="match status" value="1"/>
</dbReference>
<dbReference type="GO" id="GO:0019171">
    <property type="term" value="F:(3R)-hydroxyacyl-[acyl-carrier-protein] dehydratase activity"/>
    <property type="evidence" value="ECO:0007669"/>
    <property type="project" value="UniProtKB-EC"/>
</dbReference>
<dbReference type="EC" id="4.2.1.59" evidence="3"/>
<evidence type="ECO:0000313" key="3">
    <source>
        <dbReference type="EMBL" id="MBP2323436.1"/>
    </source>
</evidence>
<gene>
    <name evidence="3" type="ORF">JOF56_003821</name>
</gene>
<organism evidence="3 4">
    <name type="scientific">Kibdelosporangium banguiense</name>
    <dbReference type="NCBI Taxonomy" id="1365924"/>
    <lineage>
        <taxon>Bacteria</taxon>
        <taxon>Bacillati</taxon>
        <taxon>Actinomycetota</taxon>
        <taxon>Actinomycetes</taxon>
        <taxon>Pseudonocardiales</taxon>
        <taxon>Pseudonocardiaceae</taxon>
        <taxon>Kibdelosporangium</taxon>
    </lineage>
</organism>
<comment type="caution">
    <text evidence="3">The sequence shown here is derived from an EMBL/GenBank/DDBJ whole genome shotgun (WGS) entry which is preliminary data.</text>
</comment>
<dbReference type="InterPro" id="IPR013114">
    <property type="entry name" value="FabA_FabZ"/>
</dbReference>
<sequence length="169" mass="18206">MIATMTDEIAALYRHAEKNPLVDDRPTATVLDRAEIKALLPHRDPFLLVDRVTMLDSERGIVIARYDLAAAREIFAGHFPGRPVYPGALQIETVGQAGIIIDGIRNGAVTNFSVTHVLAARFTRPVPPSGEIEVIAQVFDDGLFLTIVGQVLYDAKICAVAAVSGLSGE</sequence>